<evidence type="ECO:0000313" key="3">
    <source>
        <dbReference type="Proteomes" id="UP000634308"/>
    </source>
</evidence>
<sequence length="130" mass="14253">MTFPSSTPAAAPRSGARRRHAERRRQEAAQAQVLEATERAFRTFARGRAASLALFAQARLIGRLQALRTAASELGFVDLTAELGALMTGLLRTLQEQRLGTEAKLSRLTRPRLIRPRIHAGVEPRLAAPC</sequence>
<feature type="region of interest" description="Disordered" evidence="1">
    <location>
        <begin position="1"/>
        <end position="30"/>
    </location>
</feature>
<dbReference type="EMBL" id="BMQM01000006">
    <property type="protein sequence ID" value="GGR53145.1"/>
    <property type="molecule type" value="Genomic_DNA"/>
</dbReference>
<organism evidence="2 3">
    <name type="scientific">Deinococcus seoulensis</name>
    <dbReference type="NCBI Taxonomy" id="1837379"/>
    <lineage>
        <taxon>Bacteria</taxon>
        <taxon>Thermotogati</taxon>
        <taxon>Deinococcota</taxon>
        <taxon>Deinococci</taxon>
        <taxon>Deinococcales</taxon>
        <taxon>Deinococcaceae</taxon>
        <taxon>Deinococcus</taxon>
    </lineage>
</organism>
<reference evidence="3" key="1">
    <citation type="journal article" date="2019" name="Int. J. Syst. Evol. Microbiol.">
        <title>The Global Catalogue of Microorganisms (GCM) 10K type strain sequencing project: providing services to taxonomists for standard genome sequencing and annotation.</title>
        <authorList>
            <consortium name="The Broad Institute Genomics Platform"/>
            <consortium name="The Broad Institute Genome Sequencing Center for Infectious Disease"/>
            <person name="Wu L."/>
            <person name="Ma J."/>
        </authorList>
    </citation>
    <scope>NUCLEOTIDE SEQUENCE [LARGE SCALE GENOMIC DNA]</scope>
    <source>
        <strain evidence="3">JCM 31404</strain>
    </source>
</reference>
<protein>
    <submittedName>
        <fullName evidence="2">Uncharacterized protein</fullName>
    </submittedName>
</protein>
<keyword evidence="3" id="KW-1185">Reference proteome</keyword>
<evidence type="ECO:0000256" key="1">
    <source>
        <dbReference type="SAM" id="MobiDB-lite"/>
    </source>
</evidence>
<dbReference type="Proteomes" id="UP000634308">
    <property type="component" value="Unassembled WGS sequence"/>
</dbReference>
<name>A0ABQ2RST6_9DEIO</name>
<proteinExistence type="predicted"/>
<evidence type="ECO:0000313" key="2">
    <source>
        <dbReference type="EMBL" id="GGR53145.1"/>
    </source>
</evidence>
<dbReference type="RefSeq" id="WP_189064207.1">
    <property type="nucleotide sequence ID" value="NZ_BMQM01000006.1"/>
</dbReference>
<gene>
    <name evidence="2" type="ORF">GCM10008959_13270</name>
</gene>
<accession>A0ABQ2RST6</accession>
<feature type="compositionally biased region" description="Low complexity" evidence="1">
    <location>
        <begin position="1"/>
        <end position="14"/>
    </location>
</feature>
<comment type="caution">
    <text evidence="2">The sequence shown here is derived from an EMBL/GenBank/DDBJ whole genome shotgun (WGS) entry which is preliminary data.</text>
</comment>